<dbReference type="EMBL" id="GBXM01074777">
    <property type="protein sequence ID" value="JAH33800.1"/>
    <property type="molecule type" value="Transcribed_RNA"/>
</dbReference>
<dbReference type="AlphaFoldDB" id="A0A0E9RZL8"/>
<proteinExistence type="predicted"/>
<sequence>MSEIALHATKNKISMSILCYIANNYIKRGDLIK</sequence>
<reference evidence="1" key="1">
    <citation type="submission" date="2014-11" db="EMBL/GenBank/DDBJ databases">
        <authorList>
            <person name="Amaro Gonzalez C."/>
        </authorList>
    </citation>
    <scope>NUCLEOTIDE SEQUENCE</scope>
</reference>
<name>A0A0E9RZL8_ANGAN</name>
<evidence type="ECO:0000313" key="1">
    <source>
        <dbReference type="EMBL" id="JAH33800.1"/>
    </source>
</evidence>
<organism evidence="1">
    <name type="scientific">Anguilla anguilla</name>
    <name type="common">European freshwater eel</name>
    <name type="synonym">Muraena anguilla</name>
    <dbReference type="NCBI Taxonomy" id="7936"/>
    <lineage>
        <taxon>Eukaryota</taxon>
        <taxon>Metazoa</taxon>
        <taxon>Chordata</taxon>
        <taxon>Craniata</taxon>
        <taxon>Vertebrata</taxon>
        <taxon>Euteleostomi</taxon>
        <taxon>Actinopterygii</taxon>
        <taxon>Neopterygii</taxon>
        <taxon>Teleostei</taxon>
        <taxon>Anguilliformes</taxon>
        <taxon>Anguillidae</taxon>
        <taxon>Anguilla</taxon>
    </lineage>
</organism>
<protein>
    <submittedName>
        <fullName evidence="1">Uncharacterized protein</fullName>
    </submittedName>
</protein>
<accession>A0A0E9RZL8</accession>
<reference evidence="1" key="2">
    <citation type="journal article" date="2015" name="Fish Shellfish Immunol.">
        <title>Early steps in the European eel (Anguilla anguilla)-Vibrio vulnificus interaction in the gills: Role of the RtxA13 toxin.</title>
        <authorList>
            <person name="Callol A."/>
            <person name="Pajuelo D."/>
            <person name="Ebbesson L."/>
            <person name="Teles M."/>
            <person name="MacKenzie S."/>
            <person name="Amaro C."/>
        </authorList>
    </citation>
    <scope>NUCLEOTIDE SEQUENCE</scope>
</reference>